<sequence>MSEMSALSDLARFVGQSALSAEDPAIRRRAVAAITTRLQPRARTRGVSELLGAVLALSARTRRMVMPHVEIELDVFAPGGGRAVRIALPRQS</sequence>
<gene>
    <name evidence="1" type="ORF">EMQ25_07435</name>
</gene>
<dbReference type="AlphaFoldDB" id="A0A433XFU0"/>
<evidence type="ECO:0000313" key="1">
    <source>
        <dbReference type="EMBL" id="RUT32953.1"/>
    </source>
</evidence>
<dbReference type="OrthoDB" id="7949660at2"/>
<comment type="caution">
    <text evidence="1">The sequence shown here is derived from an EMBL/GenBank/DDBJ whole genome shotgun (WGS) entry which is preliminary data.</text>
</comment>
<keyword evidence="2" id="KW-1185">Reference proteome</keyword>
<accession>A0A433XFU0</accession>
<evidence type="ECO:0000313" key="2">
    <source>
        <dbReference type="Proteomes" id="UP000281547"/>
    </source>
</evidence>
<organism evidence="1 2">
    <name type="scientific">Arsenicitalea aurantiaca</name>
    <dbReference type="NCBI Taxonomy" id="1783274"/>
    <lineage>
        <taxon>Bacteria</taxon>
        <taxon>Pseudomonadati</taxon>
        <taxon>Pseudomonadota</taxon>
        <taxon>Alphaproteobacteria</taxon>
        <taxon>Hyphomicrobiales</taxon>
        <taxon>Devosiaceae</taxon>
        <taxon>Arsenicitalea</taxon>
    </lineage>
</organism>
<dbReference type="EMBL" id="RZNJ01000002">
    <property type="protein sequence ID" value="RUT32953.1"/>
    <property type="molecule type" value="Genomic_DNA"/>
</dbReference>
<proteinExistence type="predicted"/>
<protein>
    <submittedName>
        <fullName evidence="1">Uncharacterized protein</fullName>
    </submittedName>
</protein>
<dbReference type="Proteomes" id="UP000281547">
    <property type="component" value="Unassembled WGS sequence"/>
</dbReference>
<name>A0A433XFU0_9HYPH</name>
<reference evidence="1 2" key="1">
    <citation type="journal article" date="2016" name="Int. J. Syst. Evol. Microbiol.">
        <title>Arsenicitalea aurantiaca gen. nov., sp. nov., a new member of the family Hyphomicrobiaceae, isolated from high-arsenic sediment.</title>
        <authorList>
            <person name="Mu Y."/>
            <person name="Zhou L."/>
            <person name="Zeng X.C."/>
            <person name="Liu L."/>
            <person name="Pan Y."/>
            <person name="Chen X."/>
            <person name="Wang J."/>
            <person name="Li S."/>
            <person name="Li W.J."/>
            <person name="Wang Y."/>
        </authorList>
    </citation>
    <scope>NUCLEOTIDE SEQUENCE [LARGE SCALE GENOMIC DNA]</scope>
    <source>
        <strain evidence="1 2">42-50</strain>
    </source>
</reference>
<dbReference type="RefSeq" id="WP_127187910.1">
    <property type="nucleotide sequence ID" value="NZ_RZNJ01000002.1"/>
</dbReference>